<dbReference type="GO" id="GO:0008168">
    <property type="term" value="F:methyltransferase activity"/>
    <property type="evidence" value="ECO:0007669"/>
    <property type="project" value="UniProtKB-KW"/>
</dbReference>
<feature type="domain" description="Methyltransferase" evidence="4">
    <location>
        <begin position="72"/>
        <end position="168"/>
    </location>
</feature>
<gene>
    <name evidence="5" type="ORF">DFR35_1012</name>
</gene>
<dbReference type="AlphaFoldDB" id="A0A497XKI7"/>
<name>A0A497XKI7_9PROT</name>
<evidence type="ECO:0000313" key="5">
    <source>
        <dbReference type="EMBL" id="RLJ68451.1"/>
    </source>
</evidence>
<dbReference type="GO" id="GO:0032259">
    <property type="term" value="P:methylation"/>
    <property type="evidence" value="ECO:0007669"/>
    <property type="project" value="UniProtKB-KW"/>
</dbReference>
<dbReference type="InterPro" id="IPR051052">
    <property type="entry name" value="Diverse_substrate_MTase"/>
</dbReference>
<protein>
    <submittedName>
        <fullName evidence="5">Methyltransferase family protein</fullName>
    </submittedName>
</protein>
<dbReference type="RefSeq" id="WP_121240348.1">
    <property type="nucleotide sequence ID" value="NZ_BHVV01000002.1"/>
</dbReference>
<dbReference type="SUPFAM" id="SSF53335">
    <property type="entry name" value="S-adenosyl-L-methionine-dependent methyltransferases"/>
    <property type="match status" value="1"/>
</dbReference>
<dbReference type="Proteomes" id="UP000268908">
    <property type="component" value="Unassembled WGS sequence"/>
</dbReference>
<evidence type="ECO:0000256" key="2">
    <source>
        <dbReference type="ARBA" id="ARBA00022679"/>
    </source>
</evidence>
<dbReference type="CDD" id="cd02440">
    <property type="entry name" value="AdoMet_MTases"/>
    <property type="match status" value="1"/>
</dbReference>
<dbReference type="InterPro" id="IPR029063">
    <property type="entry name" value="SAM-dependent_MTases_sf"/>
</dbReference>
<evidence type="ECO:0000256" key="3">
    <source>
        <dbReference type="SAM" id="SignalP"/>
    </source>
</evidence>
<feature type="signal peptide" evidence="3">
    <location>
        <begin position="1"/>
        <end position="23"/>
    </location>
</feature>
<evidence type="ECO:0000259" key="4">
    <source>
        <dbReference type="Pfam" id="PF13649"/>
    </source>
</evidence>
<evidence type="ECO:0000256" key="1">
    <source>
        <dbReference type="ARBA" id="ARBA00022603"/>
    </source>
</evidence>
<evidence type="ECO:0000313" key="6">
    <source>
        <dbReference type="Proteomes" id="UP000268908"/>
    </source>
</evidence>
<dbReference type="InterPro" id="IPR041698">
    <property type="entry name" value="Methyltransf_25"/>
</dbReference>
<proteinExistence type="predicted"/>
<keyword evidence="2 5" id="KW-0808">Transferase</keyword>
<accession>A0A497XKI7</accession>
<organism evidence="5 6">
    <name type="scientific">Sulfurisoma sediminicola</name>
    <dbReference type="NCBI Taxonomy" id="1381557"/>
    <lineage>
        <taxon>Bacteria</taxon>
        <taxon>Pseudomonadati</taxon>
        <taxon>Pseudomonadota</taxon>
        <taxon>Betaproteobacteria</taxon>
        <taxon>Nitrosomonadales</taxon>
        <taxon>Sterolibacteriaceae</taxon>
        <taxon>Sulfurisoma</taxon>
    </lineage>
</organism>
<dbReference type="PANTHER" id="PTHR44942">
    <property type="entry name" value="METHYLTRANSF_11 DOMAIN-CONTAINING PROTEIN"/>
    <property type="match status" value="1"/>
</dbReference>
<reference evidence="5 6" key="1">
    <citation type="submission" date="2018-10" db="EMBL/GenBank/DDBJ databases">
        <title>Genomic Encyclopedia of Type Strains, Phase IV (KMG-IV): sequencing the most valuable type-strain genomes for metagenomic binning, comparative biology and taxonomic classification.</title>
        <authorList>
            <person name="Goeker M."/>
        </authorList>
    </citation>
    <scope>NUCLEOTIDE SEQUENCE [LARGE SCALE GENOMIC DNA]</scope>
    <source>
        <strain evidence="5 6">DSM 26916</strain>
    </source>
</reference>
<feature type="chain" id="PRO_5019864816" evidence="3">
    <location>
        <begin position="24"/>
        <end position="226"/>
    </location>
</feature>
<keyword evidence="3" id="KW-0732">Signal</keyword>
<dbReference type="Pfam" id="PF13649">
    <property type="entry name" value="Methyltransf_25"/>
    <property type="match status" value="1"/>
</dbReference>
<keyword evidence="6" id="KW-1185">Reference proteome</keyword>
<dbReference type="Gene3D" id="3.40.50.150">
    <property type="entry name" value="Vaccinia Virus protein VP39"/>
    <property type="match status" value="1"/>
</dbReference>
<keyword evidence="1 5" id="KW-0489">Methyltransferase</keyword>
<comment type="caution">
    <text evidence="5">The sequence shown here is derived from an EMBL/GenBank/DDBJ whole genome shotgun (WGS) entry which is preliminary data.</text>
</comment>
<dbReference type="PANTHER" id="PTHR44942:SF4">
    <property type="entry name" value="METHYLTRANSFERASE TYPE 11 DOMAIN-CONTAINING PROTEIN"/>
    <property type="match status" value="1"/>
</dbReference>
<sequence>MVRAGIVLVAALCVLAAPLAAQGSSDSPGGNRYYQSPDFYRWQAMFESEGREVFDKRQQIVAALDIRPGMTVADVGAGTGVFSVLFARIVGDAGVVLAQDVADEFVRGIASRASREKLPNVRTVLGGEKDARLPPASVDLVFVCDTYHHFEYPQAMLASLHAALKPGGRLAVIDYEKIPGRSGTWVMGHVRAGRETVIAEIEAAGFRRHKSHALLRENFFVEFVRQ</sequence>
<dbReference type="EMBL" id="RCCI01000004">
    <property type="protein sequence ID" value="RLJ68451.1"/>
    <property type="molecule type" value="Genomic_DNA"/>
</dbReference>
<dbReference type="OrthoDB" id="9801692at2"/>